<comment type="caution">
    <text evidence="1">The sequence shown here is derived from an EMBL/GenBank/DDBJ whole genome shotgun (WGS) entry which is preliminary data.</text>
</comment>
<accession>A0A8X6NR47</accession>
<reference evidence="1" key="1">
    <citation type="submission" date="2020-08" db="EMBL/GenBank/DDBJ databases">
        <title>Multicomponent nature underlies the extraordinary mechanical properties of spider dragline silk.</title>
        <authorList>
            <person name="Kono N."/>
            <person name="Nakamura H."/>
            <person name="Mori M."/>
            <person name="Yoshida Y."/>
            <person name="Ohtoshi R."/>
            <person name="Malay A.D."/>
            <person name="Moran D.A.P."/>
            <person name="Tomita M."/>
            <person name="Numata K."/>
            <person name="Arakawa K."/>
        </authorList>
    </citation>
    <scope>NUCLEOTIDE SEQUENCE</scope>
</reference>
<evidence type="ECO:0000313" key="1">
    <source>
        <dbReference type="EMBL" id="GFT26944.1"/>
    </source>
</evidence>
<dbReference type="Proteomes" id="UP000887013">
    <property type="component" value="Unassembled WGS sequence"/>
</dbReference>
<proteinExistence type="predicted"/>
<organism evidence="1 2">
    <name type="scientific">Nephila pilipes</name>
    <name type="common">Giant wood spider</name>
    <name type="synonym">Nephila maculata</name>
    <dbReference type="NCBI Taxonomy" id="299642"/>
    <lineage>
        <taxon>Eukaryota</taxon>
        <taxon>Metazoa</taxon>
        <taxon>Ecdysozoa</taxon>
        <taxon>Arthropoda</taxon>
        <taxon>Chelicerata</taxon>
        <taxon>Arachnida</taxon>
        <taxon>Araneae</taxon>
        <taxon>Araneomorphae</taxon>
        <taxon>Entelegynae</taxon>
        <taxon>Araneoidea</taxon>
        <taxon>Nephilidae</taxon>
        <taxon>Nephila</taxon>
    </lineage>
</organism>
<sequence length="96" mass="11340">MCRRYLHTHGAELNITGCIEWKQNVFHRKNHRNFRLSTSQVSALLKTIQPSKDLERFSDGSDLLFLLAIVIRNTRQSFLKVSREIPVTWYQPLRTL</sequence>
<name>A0A8X6NR47_NEPPI</name>
<evidence type="ECO:0000313" key="2">
    <source>
        <dbReference type="Proteomes" id="UP000887013"/>
    </source>
</evidence>
<keyword evidence="2" id="KW-1185">Reference proteome</keyword>
<gene>
    <name evidence="1" type="ORF">NPIL_649081</name>
</gene>
<dbReference type="EMBL" id="BMAW01060613">
    <property type="protein sequence ID" value="GFT26944.1"/>
    <property type="molecule type" value="Genomic_DNA"/>
</dbReference>
<protein>
    <submittedName>
        <fullName evidence="1">Uncharacterized protein</fullName>
    </submittedName>
</protein>
<dbReference type="AlphaFoldDB" id="A0A8X6NR47"/>